<feature type="domain" description="Endonuclease/exonuclease/phosphatase" evidence="1">
    <location>
        <begin position="6"/>
        <end position="194"/>
    </location>
</feature>
<dbReference type="GO" id="GO:0003824">
    <property type="term" value="F:catalytic activity"/>
    <property type="evidence" value="ECO:0007669"/>
    <property type="project" value="InterPro"/>
</dbReference>
<evidence type="ECO:0000313" key="3">
    <source>
        <dbReference type="Proteomes" id="UP000288805"/>
    </source>
</evidence>
<proteinExistence type="predicted"/>
<comment type="caution">
    <text evidence="2">The sequence shown here is derived from an EMBL/GenBank/DDBJ whole genome shotgun (WGS) entry which is preliminary data.</text>
</comment>
<evidence type="ECO:0000313" key="2">
    <source>
        <dbReference type="EMBL" id="RVW47372.1"/>
    </source>
</evidence>
<gene>
    <name evidence="2" type="ORF">CK203_090355</name>
</gene>
<name>A0A438EI68_VITVI</name>
<dbReference type="Proteomes" id="UP000288805">
    <property type="component" value="Unassembled WGS sequence"/>
</dbReference>
<organism evidence="2 3">
    <name type="scientific">Vitis vinifera</name>
    <name type="common">Grape</name>
    <dbReference type="NCBI Taxonomy" id="29760"/>
    <lineage>
        <taxon>Eukaryota</taxon>
        <taxon>Viridiplantae</taxon>
        <taxon>Streptophyta</taxon>
        <taxon>Embryophyta</taxon>
        <taxon>Tracheophyta</taxon>
        <taxon>Spermatophyta</taxon>
        <taxon>Magnoliopsida</taxon>
        <taxon>eudicotyledons</taxon>
        <taxon>Gunneridae</taxon>
        <taxon>Pentapetalae</taxon>
        <taxon>rosids</taxon>
        <taxon>Vitales</taxon>
        <taxon>Vitaceae</taxon>
        <taxon>Viteae</taxon>
        <taxon>Vitis</taxon>
    </lineage>
</organism>
<reference evidence="2 3" key="1">
    <citation type="journal article" date="2018" name="PLoS Genet.">
        <title>Population sequencing reveals clonal diversity and ancestral inbreeding in the grapevine cultivar Chardonnay.</title>
        <authorList>
            <person name="Roach M.J."/>
            <person name="Johnson D.L."/>
            <person name="Bohlmann J."/>
            <person name="van Vuuren H.J."/>
            <person name="Jones S.J."/>
            <person name="Pretorius I.S."/>
            <person name="Schmidt S.A."/>
            <person name="Borneman A.R."/>
        </authorList>
    </citation>
    <scope>NUCLEOTIDE SEQUENCE [LARGE SCALE GENOMIC DNA]</scope>
    <source>
        <strain evidence="3">cv. Chardonnay</strain>
        <tissue evidence="2">Leaf</tissue>
    </source>
</reference>
<dbReference type="InterPro" id="IPR036691">
    <property type="entry name" value="Endo/exonu/phosph_ase_sf"/>
</dbReference>
<protein>
    <recommendedName>
        <fullName evidence="1">Endonuclease/exonuclease/phosphatase domain-containing protein</fullName>
    </recommendedName>
</protein>
<dbReference type="SUPFAM" id="SSF56219">
    <property type="entry name" value="DNase I-like"/>
    <property type="match status" value="1"/>
</dbReference>
<dbReference type="PANTHER" id="PTHR33710:SF71">
    <property type="entry name" value="ENDONUCLEASE_EXONUCLEASE_PHOSPHATASE DOMAIN-CONTAINING PROTEIN"/>
    <property type="match status" value="1"/>
</dbReference>
<accession>A0A438EI68</accession>
<dbReference type="EMBL" id="QGNW01001285">
    <property type="protein sequence ID" value="RVW47372.1"/>
    <property type="molecule type" value="Genomic_DNA"/>
</dbReference>
<dbReference type="Pfam" id="PF03372">
    <property type="entry name" value="Exo_endo_phos"/>
    <property type="match status" value="1"/>
</dbReference>
<dbReference type="PANTHER" id="PTHR33710">
    <property type="entry name" value="BNAC02G09200D PROTEIN"/>
    <property type="match status" value="1"/>
</dbReference>
<dbReference type="Gene3D" id="3.60.10.10">
    <property type="entry name" value="Endonuclease/exonuclease/phosphatase"/>
    <property type="match status" value="1"/>
</dbReference>
<evidence type="ECO:0000259" key="1">
    <source>
        <dbReference type="Pfam" id="PF03372"/>
    </source>
</evidence>
<dbReference type="AlphaFoldDB" id="A0A438EI68"/>
<dbReference type="InterPro" id="IPR005135">
    <property type="entry name" value="Endo/exonuclease/phosphatase"/>
</dbReference>
<sequence length="327" mass="37189">MKLRLLSWNVCGANDSSKKRVIKAVIRSQRVDLFCLQETKIQTLSEGLVRSLGSGRWSNWVALDALGSAGGMLIFTGVYGPFSKEDRDCLWKELGAIRGLWEDPWCLGGDFNVILSQRERSRQGRLTSAMRSFAQTVDELELLDLPMQGGVFTWSGGRNNQSWARLDRFLMTQQWLDMFSGVAQCRLHRPTSDHFPILLMGGGMRRGPTSFRFENMWLKVDDFNGLLRGWWQGIEVRGRASFRLASKLKVLKQKIKVWNREVFGRLEVNKNSALQQLEYWDGVESERSLSIAELSRKRRQGCLLQMGAYGRSSLKAEVKGAMAQGRG</sequence>